<keyword evidence="6" id="KW-0256">Endoplasmic reticulum</keyword>
<dbReference type="Gene3D" id="3.30.450.50">
    <property type="entry name" value="Longin domain"/>
    <property type="match status" value="1"/>
</dbReference>
<dbReference type="InterPro" id="IPR010908">
    <property type="entry name" value="Longin_dom"/>
</dbReference>
<dbReference type="GO" id="GO:0031201">
    <property type="term" value="C:SNARE complex"/>
    <property type="evidence" value="ECO:0007669"/>
    <property type="project" value="EnsemblFungi"/>
</dbReference>
<evidence type="ECO:0000259" key="16">
    <source>
        <dbReference type="PROSITE" id="PS50892"/>
    </source>
</evidence>
<keyword evidence="5 14" id="KW-0812">Transmembrane</keyword>
<evidence type="ECO:0000256" key="14">
    <source>
        <dbReference type="SAM" id="Phobius"/>
    </source>
</evidence>
<keyword evidence="18" id="KW-1185">Reference proteome</keyword>
<evidence type="ECO:0000256" key="13">
    <source>
        <dbReference type="PROSITE-ProRule" id="PRU00290"/>
    </source>
</evidence>
<dbReference type="SUPFAM" id="SSF64356">
    <property type="entry name" value="SNARE-like"/>
    <property type="match status" value="1"/>
</dbReference>
<dbReference type="AlphaFoldDB" id="W1QF20"/>
<protein>
    <recommendedName>
        <fullName evidence="12">Protein transport protein SEC22</fullName>
    </recommendedName>
</protein>
<dbReference type="PANTHER" id="PTHR45837">
    <property type="entry name" value="VESICLE-TRAFFICKING PROTEIN SEC22B"/>
    <property type="match status" value="1"/>
</dbReference>
<dbReference type="InterPro" id="IPR044565">
    <property type="entry name" value="Sec22"/>
</dbReference>
<organism evidence="17 18">
    <name type="scientific">Ogataea parapolymorpha (strain ATCC 26012 / BCRC 20466 / JCM 22074 / NRRL Y-7560 / DL-1)</name>
    <name type="common">Yeast</name>
    <name type="synonym">Hansenula polymorpha</name>
    <dbReference type="NCBI Taxonomy" id="871575"/>
    <lineage>
        <taxon>Eukaryota</taxon>
        <taxon>Fungi</taxon>
        <taxon>Dikarya</taxon>
        <taxon>Ascomycota</taxon>
        <taxon>Saccharomycotina</taxon>
        <taxon>Pichiomycetes</taxon>
        <taxon>Pichiales</taxon>
        <taxon>Pichiaceae</taxon>
        <taxon>Ogataea</taxon>
    </lineage>
</organism>
<dbReference type="CDD" id="cd15866">
    <property type="entry name" value="R-SNARE_SEC22"/>
    <property type="match status" value="1"/>
</dbReference>
<dbReference type="InterPro" id="IPR042855">
    <property type="entry name" value="V_SNARE_CC"/>
</dbReference>
<evidence type="ECO:0000256" key="2">
    <source>
        <dbReference type="ARBA" id="ARBA00004409"/>
    </source>
</evidence>
<sequence length="214" mass="24620">MESTLIYRLSDGLPLSGSIDDEKNPSLAELKKKCKLIILKLNPQTSEPRASIDSGSHTLHYLIVDTIIYVCITTSSFPKKLVFSYLAEISNEFSHVYASELSRPDLKPYQFIQFDSFISKTKKIYGDSRAQSNLDKLNTELVDVKMIMNKNIEDLLYRGDSLDKLQDLSANLKNQSQKYKKYAEKINFQLLLKQYAPVVLISLFILFILYRIIF</sequence>
<evidence type="ECO:0000256" key="8">
    <source>
        <dbReference type="ARBA" id="ARBA00022989"/>
    </source>
</evidence>
<dbReference type="GO" id="GO:0000139">
    <property type="term" value="C:Golgi membrane"/>
    <property type="evidence" value="ECO:0007669"/>
    <property type="project" value="UniProtKB-SubCell"/>
</dbReference>
<evidence type="ECO:0000256" key="7">
    <source>
        <dbReference type="ARBA" id="ARBA00022927"/>
    </source>
</evidence>
<feature type="transmembrane region" description="Helical" evidence="14">
    <location>
        <begin position="195"/>
        <end position="213"/>
    </location>
</feature>
<dbReference type="GO" id="GO:0005484">
    <property type="term" value="F:SNAP receptor activity"/>
    <property type="evidence" value="ECO:0007669"/>
    <property type="project" value="EnsemblFungi"/>
</dbReference>
<keyword evidence="9" id="KW-0333">Golgi apparatus</keyword>
<keyword evidence="10 13" id="KW-0175">Coiled coil</keyword>
<evidence type="ECO:0000256" key="1">
    <source>
        <dbReference type="ARBA" id="ARBA00004163"/>
    </source>
</evidence>
<dbReference type="PROSITE" id="PS50859">
    <property type="entry name" value="LONGIN"/>
    <property type="match status" value="1"/>
</dbReference>
<dbReference type="GeneID" id="25773544"/>
<evidence type="ECO:0000256" key="9">
    <source>
        <dbReference type="ARBA" id="ARBA00023034"/>
    </source>
</evidence>
<dbReference type="GO" id="GO:0006886">
    <property type="term" value="P:intracellular protein transport"/>
    <property type="evidence" value="ECO:0007669"/>
    <property type="project" value="EnsemblFungi"/>
</dbReference>
<evidence type="ECO:0000313" key="18">
    <source>
        <dbReference type="Proteomes" id="UP000008673"/>
    </source>
</evidence>
<comment type="similarity">
    <text evidence="3">Belongs to the synaptobrevin family.</text>
</comment>
<dbReference type="HOGENOM" id="CLU_054453_4_0_1"/>
<evidence type="ECO:0000256" key="4">
    <source>
        <dbReference type="ARBA" id="ARBA00022448"/>
    </source>
</evidence>
<dbReference type="SUPFAM" id="SSF58038">
    <property type="entry name" value="SNARE fusion complex"/>
    <property type="match status" value="1"/>
</dbReference>
<evidence type="ECO:0000256" key="11">
    <source>
        <dbReference type="ARBA" id="ARBA00023136"/>
    </source>
</evidence>
<feature type="domain" description="Longin" evidence="15">
    <location>
        <begin position="5"/>
        <end position="118"/>
    </location>
</feature>
<dbReference type="GO" id="GO:0012507">
    <property type="term" value="C:ER to Golgi transport vesicle membrane"/>
    <property type="evidence" value="ECO:0007669"/>
    <property type="project" value="EnsemblFungi"/>
</dbReference>
<dbReference type="EMBL" id="AEOI02000008">
    <property type="protein sequence ID" value="ESW98488.1"/>
    <property type="molecule type" value="Genomic_DNA"/>
</dbReference>
<evidence type="ECO:0000256" key="6">
    <source>
        <dbReference type="ARBA" id="ARBA00022824"/>
    </source>
</evidence>
<dbReference type="OrthoDB" id="1719357at2759"/>
<dbReference type="eggNOG" id="KOG0862">
    <property type="taxonomic scope" value="Eukaryota"/>
</dbReference>
<dbReference type="Gene3D" id="1.20.5.110">
    <property type="match status" value="1"/>
</dbReference>
<evidence type="ECO:0000313" key="17">
    <source>
        <dbReference type="EMBL" id="ESW98488.1"/>
    </source>
</evidence>
<dbReference type="RefSeq" id="XP_013934371.1">
    <property type="nucleotide sequence ID" value="XM_014078896.1"/>
</dbReference>
<evidence type="ECO:0000259" key="15">
    <source>
        <dbReference type="PROSITE" id="PS50859"/>
    </source>
</evidence>
<gene>
    <name evidence="17" type="ORF">HPODL_04113</name>
</gene>
<comment type="caution">
    <text evidence="17">The sequence shown here is derived from an EMBL/GenBank/DDBJ whole genome shotgun (WGS) entry which is preliminary data.</text>
</comment>
<keyword evidence="8 14" id="KW-1133">Transmembrane helix</keyword>
<accession>W1QF20</accession>
<proteinExistence type="inferred from homology"/>
<keyword evidence="11 14" id="KW-0472">Membrane</keyword>
<dbReference type="PROSITE" id="PS50892">
    <property type="entry name" value="V_SNARE"/>
    <property type="match status" value="1"/>
</dbReference>
<name>W1QF20_OGAPD</name>
<dbReference type="KEGG" id="opa:HPODL_04113"/>
<dbReference type="OMA" id="FIYWRFF"/>
<dbReference type="Pfam" id="PF13774">
    <property type="entry name" value="Longin"/>
    <property type="match status" value="1"/>
</dbReference>
<keyword evidence="4" id="KW-0813">Transport</keyword>
<reference evidence="17 18" key="1">
    <citation type="journal article" date="2013" name="BMC Genomics">
        <title>Genome sequence and analysis of methylotrophic yeast Hansenula polymorpha DL1.</title>
        <authorList>
            <person name="Ravin N.V."/>
            <person name="Eldarov M.A."/>
            <person name="Kadnikov V.V."/>
            <person name="Beletsky A.V."/>
            <person name="Schneider J."/>
            <person name="Mardanova E.S."/>
            <person name="Smekalova E.M."/>
            <person name="Zvereva M.I."/>
            <person name="Dontsova O.A."/>
            <person name="Mardanov A.V."/>
            <person name="Skryabin K.G."/>
        </authorList>
    </citation>
    <scope>NUCLEOTIDE SEQUENCE [LARGE SCALE GENOMIC DNA]</scope>
    <source>
        <strain evidence="18">ATCC 26012 / BCRC 20466 / JCM 22074 / NRRL Y-7560 / DL-1</strain>
    </source>
</reference>
<dbReference type="GO" id="GO:0006888">
    <property type="term" value="P:endoplasmic reticulum to Golgi vesicle-mediated transport"/>
    <property type="evidence" value="ECO:0007669"/>
    <property type="project" value="EnsemblFungi"/>
</dbReference>
<evidence type="ECO:0000256" key="12">
    <source>
        <dbReference type="ARBA" id="ARBA00024249"/>
    </source>
</evidence>
<dbReference type="STRING" id="871575.W1QF20"/>
<comment type="subcellular location">
    <subcellularLocation>
        <location evidence="1">Endoplasmic reticulum membrane</location>
        <topology evidence="1">Single-pass type IV membrane protein</topology>
    </subcellularLocation>
    <subcellularLocation>
        <location evidence="2">Golgi apparatus membrane</location>
        <topology evidence="2">Single-pass type IV membrane protein</topology>
    </subcellularLocation>
</comment>
<evidence type="ECO:0000256" key="3">
    <source>
        <dbReference type="ARBA" id="ARBA00008025"/>
    </source>
</evidence>
<dbReference type="GO" id="GO:0048280">
    <property type="term" value="P:vesicle fusion with Golgi apparatus"/>
    <property type="evidence" value="ECO:0007669"/>
    <property type="project" value="EnsemblFungi"/>
</dbReference>
<evidence type="ECO:0000256" key="5">
    <source>
        <dbReference type="ARBA" id="ARBA00022692"/>
    </source>
</evidence>
<dbReference type="Proteomes" id="UP000008673">
    <property type="component" value="Unassembled WGS sequence"/>
</dbReference>
<dbReference type="GO" id="GO:0005789">
    <property type="term" value="C:endoplasmic reticulum membrane"/>
    <property type="evidence" value="ECO:0007669"/>
    <property type="project" value="UniProtKB-SubCell"/>
</dbReference>
<dbReference type="GO" id="GO:0006890">
    <property type="term" value="P:retrograde vesicle-mediated transport, Golgi to endoplasmic reticulum"/>
    <property type="evidence" value="ECO:0007669"/>
    <property type="project" value="EnsemblFungi"/>
</dbReference>
<keyword evidence="7" id="KW-0653">Protein transport</keyword>
<dbReference type="SMART" id="SM01270">
    <property type="entry name" value="Longin"/>
    <property type="match status" value="1"/>
</dbReference>
<evidence type="ECO:0000256" key="10">
    <source>
        <dbReference type="ARBA" id="ARBA00023054"/>
    </source>
</evidence>
<dbReference type="InterPro" id="IPR011012">
    <property type="entry name" value="Longin-like_dom_sf"/>
</dbReference>
<dbReference type="Pfam" id="PF00957">
    <property type="entry name" value="Synaptobrevin"/>
    <property type="match status" value="1"/>
</dbReference>
<feature type="domain" description="V-SNARE coiled-coil homology" evidence="16">
    <location>
        <begin position="133"/>
        <end position="193"/>
    </location>
</feature>
<dbReference type="CDD" id="cd14824">
    <property type="entry name" value="Longin"/>
    <property type="match status" value="1"/>
</dbReference>